<dbReference type="GeneID" id="8301530"/>
<dbReference type="AlphaFoldDB" id="C5M779"/>
<dbReference type="RefSeq" id="XP_002547404.1">
    <property type="nucleotide sequence ID" value="XM_002547358.1"/>
</dbReference>
<sequence length="702" mass="80040">MIHDELSTLSNYKTKDLPLPPPPIYANEDSASSTETSTTETTSSSCGKEEISLSEYRERLLQRHKVYDPFTRRSGSLSTRQNIQLFLHLNPTDDITKPTTLKRIDQDDDATIEQNKTPTLPKFHIPAAHKSPFTPEGSNEALPSPNIDSAASPRDTTTADPEVLFQGTEEKNEYTDNVSFQQCVISPHQQEFLNQVISRNSQLEEPFEYDPSESDILSPPPPILLQEQEQQQEEEEKQSQLHSSNSIKRSLKKISGKLKKSTSAPNLKKSSSIRTFKTSVLPDLPKQDYSTYSNQSKLEDQLSTFTARSSTTSRTSPVTSPQYSFTPPPPLPPKSPQYSYTSKSQSINTVTNTPTITSSEFMASPDSPFWKYHILKFGKDLYLTTNPGMKHMYCRNAPGYFIEVISNDPNLSTPTSTSGYTLIFKDSSRLKDNADVPYMMISKKSQAEGGFFTFGVPRENFLNQGTIMKFKDETSYHGVSYKEYIDKEYFPYDNLRAKFPQCFKNFEVRDLHGVPWNIGSIPRVKVSKVNKLRDKISGYYDHSHQGHHEDELKFIGKRNIYFHQNFIPQDCQAVKYKEYEPKYVYGHDYGKSFPPVLAMFRPYENNMRKRMIQRMKNHSDIHGAYLDGVQDDYGTDTDKFYQGSDGLYYVKNTSDDLPDENKLGWITIYEDNETFGGISNRGMFDLVIGMTLAVGYDSCLTD</sequence>
<feature type="region of interest" description="Disordered" evidence="1">
    <location>
        <begin position="227"/>
        <end position="248"/>
    </location>
</feature>
<reference evidence="2 3" key="1">
    <citation type="journal article" date="2009" name="Nature">
        <title>Evolution of pathogenicity and sexual reproduction in eight Candida genomes.</title>
        <authorList>
            <person name="Butler G."/>
            <person name="Rasmussen M.D."/>
            <person name="Lin M.F."/>
            <person name="Santos M.A."/>
            <person name="Sakthikumar S."/>
            <person name="Munro C.A."/>
            <person name="Rheinbay E."/>
            <person name="Grabherr M."/>
            <person name="Forche A."/>
            <person name="Reedy J.L."/>
            <person name="Agrafioti I."/>
            <person name="Arnaud M.B."/>
            <person name="Bates S."/>
            <person name="Brown A.J."/>
            <person name="Brunke S."/>
            <person name="Costanzo M.C."/>
            <person name="Fitzpatrick D.A."/>
            <person name="de Groot P.W."/>
            <person name="Harris D."/>
            <person name="Hoyer L.L."/>
            <person name="Hube B."/>
            <person name="Klis F.M."/>
            <person name="Kodira C."/>
            <person name="Lennard N."/>
            <person name="Logue M.E."/>
            <person name="Martin R."/>
            <person name="Neiman A.M."/>
            <person name="Nikolaou E."/>
            <person name="Quail M.A."/>
            <person name="Quinn J."/>
            <person name="Santos M.C."/>
            <person name="Schmitzberger F.F."/>
            <person name="Sherlock G."/>
            <person name="Shah P."/>
            <person name="Silverstein K.A."/>
            <person name="Skrzypek M.S."/>
            <person name="Soll D."/>
            <person name="Staggs R."/>
            <person name="Stansfield I."/>
            <person name="Stumpf M.P."/>
            <person name="Sudbery P.E."/>
            <person name="Srikantha T."/>
            <person name="Zeng Q."/>
            <person name="Berman J."/>
            <person name="Berriman M."/>
            <person name="Heitman J."/>
            <person name="Gow N.A."/>
            <person name="Lorenz M.C."/>
            <person name="Birren B.W."/>
            <person name="Kellis M."/>
            <person name="Cuomo C.A."/>
        </authorList>
    </citation>
    <scope>NUCLEOTIDE SEQUENCE [LARGE SCALE GENOMIC DNA]</scope>
    <source>
        <strain evidence="3">ATCC MYA-3404 / T1</strain>
    </source>
</reference>
<dbReference type="VEuPathDB" id="FungiDB:CTRG_01711"/>
<proteinExistence type="predicted"/>
<evidence type="ECO:0000256" key="1">
    <source>
        <dbReference type="SAM" id="MobiDB-lite"/>
    </source>
</evidence>
<dbReference type="KEGG" id="ctp:CTRG_01711"/>
<feature type="compositionally biased region" description="Low complexity" evidence="1">
    <location>
        <begin position="303"/>
        <end position="325"/>
    </location>
</feature>
<feature type="region of interest" description="Disordered" evidence="1">
    <location>
        <begin position="301"/>
        <end position="346"/>
    </location>
</feature>
<dbReference type="EMBL" id="GG692396">
    <property type="protein sequence ID" value="EER34849.1"/>
    <property type="molecule type" value="Genomic_DNA"/>
</dbReference>
<feature type="region of interest" description="Disordered" evidence="1">
    <location>
        <begin position="122"/>
        <end position="158"/>
    </location>
</feature>
<dbReference type="Proteomes" id="UP000002037">
    <property type="component" value="Unassembled WGS sequence"/>
</dbReference>
<dbReference type="eggNOG" id="ENOG502S7DH">
    <property type="taxonomic scope" value="Eukaryota"/>
</dbReference>
<organism evidence="2 3">
    <name type="scientific">Candida tropicalis (strain ATCC MYA-3404 / T1)</name>
    <name type="common">Yeast</name>
    <dbReference type="NCBI Taxonomy" id="294747"/>
    <lineage>
        <taxon>Eukaryota</taxon>
        <taxon>Fungi</taxon>
        <taxon>Dikarya</taxon>
        <taxon>Ascomycota</taxon>
        <taxon>Saccharomycotina</taxon>
        <taxon>Pichiomycetes</taxon>
        <taxon>Debaryomycetaceae</taxon>
        <taxon>Candida/Lodderomyces clade</taxon>
        <taxon>Candida</taxon>
    </lineage>
</organism>
<protein>
    <submittedName>
        <fullName evidence="2">Uncharacterized protein</fullName>
    </submittedName>
</protein>
<accession>C5M779</accession>
<evidence type="ECO:0000313" key="2">
    <source>
        <dbReference type="EMBL" id="EER34849.1"/>
    </source>
</evidence>
<name>C5M779_CANTT</name>
<dbReference type="OrthoDB" id="4087488at2759"/>
<feature type="region of interest" description="Disordered" evidence="1">
    <location>
        <begin position="1"/>
        <end position="50"/>
    </location>
</feature>
<gene>
    <name evidence="2" type="ORF">CTRG_01711</name>
</gene>
<dbReference type="HOGENOM" id="CLU_367214_0_0_1"/>
<evidence type="ECO:0000313" key="3">
    <source>
        <dbReference type="Proteomes" id="UP000002037"/>
    </source>
</evidence>
<feature type="compositionally biased region" description="Low complexity" evidence="1">
    <location>
        <begin position="32"/>
        <end position="45"/>
    </location>
</feature>
<keyword evidence="3" id="KW-1185">Reference proteome</keyword>
<feature type="compositionally biased region" description="Polar residues" evidence="1">
    <location>
        <begin position="146"/>
        <end position="158"/>
    </location>
</feature>
<dbReference type="STRING" id="294747.C5M779"/>
<feature type="compositionally biased region" description="Pro residues" evidence="1">
    <location>
        <begin position="326"/>
        <end position="335"/>
    </location>
</feature>